<sequence>MKKGGILFDLNSDEAANWLRDEATQKDFTQHFSATAVVQGYQFRVLAEFVPVSFNPEAAHTIQQLEGANDIPAGSISEIGWVKKVERCTTTQVVAHLKITFAKIEQANKAIERGLSIQGKGVNVRQMISEPQRCAKCQLYGHANNKGAPHFARDCTWTHDVCGLCGDMHRTSACMAQMPDRAQCANCKVNGRGDFRGHTVHSRSCPTFVEMKNRYDQRHGSQYRFFVTDDTKTW</sequence>
<keyword evidence="3" id="KW-1185">Reference proteome</keyword>
<name>A0A166QXM3_9AGAM</name>
<accession>A0A166QXM3</accession>
<dbReference type="Proteomes" id="UP000076532">
    <property type="component" value="Unassembled WGS sequence"/>
</dbReference>
<evidence type="ECO:0000313" key="3">
    <source>
        <dbReference type="Proteomes" id="UP000076532"/>
    </source>
</evidence>
<dbReference type="STRING" id="436010.A0A166QXM3"/>
<protein>
    <submittedName>
        <fullName evidence="2">Uncharacterized protein</fullName>
    </submittedName>
</protein>
<dbReference type="AlphaFoldDB" id="A0A166QXM3"/>
<evidence type="ECO:0000313" key="1">
    <source>
        <dbReference type="EMBL" id="KZP21380.1"/>
    </source>
</evidence>
<reference evidence="2 3" key="1">
    <citation type="journal article" date="2016" name="Mol. Biol. Evol.">
        <title>Comparative Genomics of Early-Diverging Mushroom-Forming Fungi Provides Insights into the Origins of Lignocellulose Decay Capabilities.</title>
        <authorList>
            <person name="Nagy L.G."/>
            <person name="Riley R."/>
            <person name="Tritt A."/>
            <person name="Adam C."/>
            <person name="Daum C."/>
            <person name="Floudas D."/>
            <person name="Sun H."/>
            <person name="Yadav J.S."/>
            <person name="Pangilinan J."/>
            <person name="Larsson K.H."/>
            <person name="Matsuura K."/>
            <person name="Barry K."/>
            <person name="Labutti K."/>
            <person name="Kuo R."/>
            <person name="Ohm R.A."/>
            <person name="Bhattacharya S.S."/>
            <person name="Shirouzu T."/>
            <person name="Yoshinaga Y."/>
            <person name="Martin F.M."/>
            <person name="Grigoriev I.V."/>
            <person name="Hibbett D.S."/>
        </authorList>
    </citation>
    <scope>NUCLEOTIDE SEQUENCE [LARGE SCALE GENOMIC DNA]</scope>
    <source>
        <strain evidence="2 3">CBS 109695</strain>
    </source>
</reference>
<dbReference type="OrthoDB" id="4230923at2759"/>
<gene>
    <name evidence="1" type="ORF">FIBSPDRAFT_687257</name>
    <name evidence="2" type="ORF">FIBSPDRAFT_730516</name>
</gene>
<dbReference type="EMBL" id="KV417548">
    <property type="protein sequence ID" value="KZP21380.1"/>
    <property type="molecule type" value="Genomic_DNA"/>
</dbReference>
<organism evidence="2 3">
    <name type="scientific">Athelia psychrophila</name>
    <dbReference type="NCBI Taxonomy" id="1759441"/>
    <lineage>
        <taxon>Eukaryota</taxon>
        <taxon>Fungi</taxon>
        <taxon>Dikarya</taxon>
        <taxon>Basidiomycota</taxon>
        <taxon>Agaricomycotina</taxon>
        <taxon>Agaricomycetes</taxon>
        <taxon>Agaricomycetidae</taxon>
        <taxon>Atheliales</taxon>
        <taxon>Atheliaceae</taxon>
        <taxon>Athelia</taxon>
    </lineage>
</organism>
<proteinExistence type="predicted"/>
<evidence type="ECO:0000313" key="2">
    <source>
        <dbReference type="EMBL" id="KZP27669.1"/>
    </source>
</evidence>
<dbReference type="EMBL" id="KV417507">
    <property type="protein sequence ID" value="KZP27669.1"/>
    <property type="molecule type" value="Genomic_DNA"/>
</dbReference>
<feature type="non-terminal residue" evidence="2">
    <location>
        <position position="234"/>
    </location>
</feature>